<evidence type="ECO:0000256" key="9">
    <source>
        <dbReference type="ARBA" id="ARBA00023159"/>
    </source>
</evidence>
<dbReference type="Pfam" id="PF00072">
    <property type="entry name" value="Response_reg"/>
    <property type="match status" value="1"/>
</dbReference>
<dbReference type="GO" id="GO:0000160">
    <property type="term" value="P:phosphorelay signal transduction system"/>
    <property type="evidence" value="ECO:0007669"/>
    <property type="project" value="UniProtKB-KW"/>
</dbReference>
<evidence type="ECO:0000256" key="7">
    <source>
        <dbReference type="ARBA" id="ARBA00023015"/>
    </source>
</evidence>
<keyword evidence="6" id="KW-0902">Two-component regulatory system</keyword>
<keyword evidence="3 11" id="KW-0597">Phosphoprotein</keyword>
<keyword evidence="5" id="KW-0067">ATP-binding</keyword>
<keyword evidence="7" id="KW-0805">Transcription regulation</keyword>
<dbReference type="InterPro" id="IPR009057">
    <property type="entry name" value="Homeodomain-like_sf"/>
</dbReference>
<evidence type="ECO:0000256" key="10">
    <source>
        <dbReference type="ARBA" id="ARBA00023163"/>
    </source>
</evidence>
<dbReference type="PROSITE" id="PS00688">
    <property type="entry name" value="SIGMA54_INTERACT_3"/>
    <property type="match status" value="1"/>
</dbReference>
<dbReference type="InterPro" id="IPR027417">
    <property type="entry name" value="P-loop_NTPase"/>
</dbReference>
<dbReference type="FunFam" id="1.10.8.60:FF:000014">
    <property type="entry name" value="DNA-binding transcriptional regulator NtrC"/>
    <property type="match status" value="1"/>
</dbReference>
<accession>A0A1W1I327</accession>
<gene>
    <name evidence="14" type="primary">zraR</name>
    <name evidence="14" type="ORF">NSJP_1117</name>
</gene>
<keyword evidence="2" id="KW-0963">Cytoplasm</keyword>
<dbReference type="InterPro" id="IPR002078">
    <property type="entry name" value="Sigma_54_int"/>
</dbReference>
<dbReference type="STRING" id="1325564.NSJP_1117"/>
<dbReference type="Gene3D" id="3.40.50.300">
    <property type="entry name" value="P-loop containing nucleotide triphosphate hydrolases"/>
    <property type="match status" value="1"/>
</dbReference>
<dbReference type="GO" id="GO:0005737">
    <property type="term" value="C:cytoplasm"/>
    <property type="evidence" value="ECO:0007669"/>
    <property type="project" value="UniProtKB-SubCell"/>
</dbReference>
<dbReference type="PROSITE" id="PS00676">
    <property type="entry name" value="SIGMA54_INTERACT_2"/>
    <property type="match status" value="1"/>
</dbReference>
<evidence type="ECO:0000313" key="15">
    <source>
        <dbReference type="Proteomes" id="UP000192042"/>
    </source>
</evidence>
<dbReference type="SUPFAM" id="SSF52540">
    <property type="entry name" value="P-loop containing nucleoside triphosphate hydrolases"/>
    <property type="match status" value="1"/>
</dbReference>
<dbReference type="PROSITE" id="PS50045">
    <property type="entry name" value="SIGMA54_INTERACT_4"/>
    <property type="match status" value="1"/>
</dbReference>
<sequence>MPIEFDRKGIVMTEEWGAVLVVDDDEALRETVSDLLKDRGHQVTTAANGAEALVRLKEADYAAVLTDLRMKGVEGLELLSAIKRLYPDIGVVLMTAFGSVETAVEAMKHGASDYLTKPVKKEELLRVIERVIREASLRREVSRLRKEVHKEYSFHQILGKSKPMQTLFDLIQRVADSPSNILITGESGTGKELVAKAIHYNSDRKASPFVPVNCAAIPEQLLESELFGHVRGAFTDAKADKRGLFEEAQKGTLFLDEISELPLILQAKLLRAIQEKDIRRVGATKSVAVDVRVIVATNLNLAEEVKARRFRDDLYYRLNVIELKLPSLRERREDIPLLIEAFLRKCGHARGNGVKAVGESALAMLIDYDWPGNVRELENVIERAVTLSRGEKILPEDLPAPVQGSRGDRRILDEAAEKTLPLHEVEKEYIRKILEKTGGNKYRAAHLLGIDRKTLYRKLDEIEGTAQAED</sequence>
<protein>
    <submittedName>
        <fullName evidence="14">Transcriptional regulatory protein ZraR</fullName>
    </submittedName>
</protein>
<dbReference type="EMBL" id="LT828648">
    <property type="protein sequence ID" value="SLM47289.1"/>
    <property type="molecule type" value="Genomic_DNA"/>
</dbReference>
<evidence type="ECO:0000256" key="4">
    <source>
        <dbReference type="ARBA" id="ARBA00022741"/>
    </source>
</evidence>
<dbReference type="GO" id="GO:0005524">
    <property type="term" value="F:ATP binding"/>
    <property type="evidence" value="ECO:0007669"/>
    <property type="project" value="UniProtKB-KW"/>
</dbReference>
<dbReference type="Pfam" id="PF00158">
    <property type="entry name" value="Sigma54_activat"/>
    <property type="match status" value="1"/>
</dbReference>
<keyword evidence="4" id="KW-0547">Nucleotide-binding</keyword>
<dbReference type="AlphaFoldDB" id="A0A1W1I327"/>
<dbReference type="GO" id="GO:0043565">
    <property type="term" value="F:sequence-specific DNA binding"/>
    <property type="evidence" value="ECO:0007669"/>
    <property type="project" value="InterPro"/>
</dbReference>
<name>A0A1W1I327_9BACT</name>
<evidence type="ECO:0000256" key="6">
    <source>
        <dbReference type="ARBA" id="ARBA00023012"/>
    </source>
</evidence>
<dbReference type="Gene3D" id="1.10.8.60">
    <property type="match status" value="1"/>
</dbReference>
<dbReference type="FunFam" id="3.40.50.2300:FF:000018">
    <property type="entry name" value="DNA-binding transcriptional regulator NtrC"/>
    <property type="match status" value="1"/>
</dbReference>
<reference evidence="14 15" key="1">
    <citation type="submission" date="2017-03" db="EMBL/GenBank/DDBJ databases">
        <authorList>
            <person name="Afonso C.L."/>
            <person name="Miller P.J."/>
            <person name="Scott M.A."/>
            <person name="Spackman E."/>
            <person name="Goraichik I."/>
            <person name="Dimitrov K.M."/>
            <person name="Suarez D.L."/>
            <person name="Swayne D.E."/>
        </authorList>
    </citation>
    <scope>NUCLEOTIDE SEQUENCE [LARGE SCALE GENOMIC DNA]</scope>
    <source>
        <strain evidence="14">Genome sequencing of Nitrospira japonica strain NJ11</strain>
    </source>
</reference>
<dbReference type="SUPFAM" id="SSF46689">
    <property type="entry name" value="Homeodomain-like"/>
    <property type="match status" value="1"/>
</dbReference>
<dbReference type="CDD" id="cd00009">
    <property type="entry name" value="AAA"/>
    <property type="match status" value="1"/>
</dbReference>
<dbReference type="InterPro" id="IPR025943">
    <property type="entry name" value="Sigma_54_int_dom_ATP-bd_2"/>
</dbReference>
<dbReference type="Proteomes" id="UP000192042">
    <property type="component" value="Chromosome I"/>
</dbReference>
<organism evidence="14 15">
    <name type="scientific">Nitrospira japonica</name>
    <dbReference type="NCBI Taxonomy" id="1325564"/>
    <lineage>
        <taxon>Bacteria</taxon>
        <taxon>Pseudomonadati</taxon>
        <taxon>Nitrospirota</taxon>
        <taxon>Nitrospiria</taxon>
        <taxon>Nitrospirales</taxon>
        <taxon>Nitrospiraceae</taxon>
        <taxon>Nitrospira</taxon>
    </lineage>
</organism>
<dbReference type="GO" id="GO:0006355">
    <property type="term" value="P:regulation of DNA-templated transcription"/>
    <property type="evidence" value="ECO:0007669"/>
    <property type="project" value="InterPro"/>
</dbReference>
<dbReference type="SMART" id="SM00382">
    <property type="entry name" value="AAA"/>
    <property type="match status" value="1"/>
</dbReference>
<dbReference type="InterPro" id="IPR058031">
    <property type="entry name" value="AAA_lid_NorR"/>
</dbReference>
<dbReference type="PRINTS" id="PR01590">
    <property type="entry name" value="HTHFIS"/>
</dbReference>
<dbReference type="Gene3D" id="1.10.10.60">
    <property type="entry name" value="Homeodomain-like"/>
    <property type="match status" value="1"/>
</dbReference>
<dbReference type="FunFam" id="3.40.50.300:FF:000006">
    <property type="entry name" value="DNA-binding transcriptional regulator NtrC"/>
    <property type="match status" value="1"/>
</dbReference>
<evidence type="ECO:0000256" key="5">
    <source>
        <dbReference type="ARBA" id="ARBA00022840"/>
    </source>
</evidence>
<dbReference type="Gene3D" id="3.40.50.2300">
    <property type="match status" value="1"/>
</dbReference>
<dbReference type="InterPro" id="IPR011006">
    <property type="entry name" value="CheY-like_superfamily"/>
</dbReference>
<keyword evidence="15" id="KW-1185">Reference proteome</keyword>
<evidence type="ECO:0000259" key="12">
    <source>
        <dbReference type="PROSITE" id="PS50045"/>
    </source>
</evidence>
<evidence type="ECO:0000256" key="11">
    <source>
        <dbReference type="PROSITE-ProRule" id="PRU00169"/>
    </source>
</evidence>
<dbReference type="PROSITE" id="PS00675">
    <property type="entry name" value="SIGMA54_INTERACT_1"/>
    <property type="match status" value="1"/>
</dbReference>
<dbReference type="SMART" id="SM00448">
    <property type="entry name" value="REC"/>
    <property type="match status" value="1"/>
</dbReference>
<evidence type="ECO:0000256" key="2">
    <source>
        <dbReference type="ARBA" id="ARBA00022490"/>
    </source>
</evidence>
<dbReference type="InterPro" id="IPR025944">
    <property type="entry name" value="Sigma_54_int_dom_CS"/>
</dbReference>
<evidence type="ECO:0000256" key="3">
    <source>
        <dbReference type="ARBA" id="ARBA00022553"/>
    </source>
</evidence>
<dbReference type="RefSeq" id="WP_231989494.1">
    <property type="nucleotide sequence ID" value="NZ_LT828648.1"/>
</dbReference>
<feature type="domain" description="Response regulatory" evidence="13">
    <location>
        <begin position="18"/>
        <end position="132"/>
    </location>
</feature>
<evidence type="ECO:0000256" key="8">
    <source>
        <dbReference type="ARBA" id="ARBA00023125"/>
    </source>
</evidence>
<dbReference type="KEGG" id="nja:NSJP_1117"/>
<dbReference type="Pfam" id="PF25601">
    <property type="entry name" value="AAA_lid_14"/>
    <property type="match status" value="1"/>
</dbReference>
<dbReference type="Pfam" id="PF02954">
    <property type="entry name" value="HTH_8"/>
    <property type="match status" value="1"/>
</dbReference>
<dbReference type="SUPFAM" id="SSF52172">
    <property type="entry name" value="CheY-like"/>
    <property type="match status" value="1"/>
</dbReference>
<dbReference type="InterPro" id="IPR003593">
    <property type="entry name" value="AAA+_ATPase"/>
</dbReference>
<keyword evidence="9" id="KW-0010">Activator</keyword>
<keyword evidence="10" id="KW-0804">Transcription</keyword>
<dbReference type="InterPro" id="IPR002197">
    <property type="entry name" value="HTH_Fis"/>
</dbReference>
<comment type="subcellular location">
    <subcellularLocation>
        <location evidence="1">Cytoplasm</location>
    </subcellularLocation>
</comment>
<evidence type="ECO:0000256" key="1">
    <source>
        <dbReference type="ARBA" id="ARBA00004496"/>
    </source>
</evidence>
<feature type="domain" description="Sigma-54 factor interaction" evidence="12">
    <location>
        <begin position="157"/>
        <end position="386"/>
    </location>
</feature>
<dbReference type="InterPro" id="IPR025662">
    <property type="entry name" value="Sigma_54_int_dom_ATP-bd_1"/>
</dbReference>
<evidence type="ECO:0000259" key="13">
    <source>
        <dbReference type="PROSITE" id="PS50110"/>
    </source>
</evidence>
<feature type="modified residue" description="4-aspartylphosphate" evidence="11">
    <location>
        <position position="67"/>
    </location>
</feature>
<dbReference type="PROSITE" id="PS50110">
    <property type="entry name" value="RESPONSE_REGULATORY"/>
    <property type="match status" value="1"/>
</dbReference>
<dbReference type="PANTHER" id="PTHR32071:SF119">
    <property type="entry name" value="SIGMA L-DEPENDENT TRANSCRIPTIONAL REGULATOR YPLP-RELATED"/>
    <property type="match status" value="1"/>
</dbReference>
<dbReference type="PANTHER" id="PTHR32071">
    <property type="entry name" value="TRANSCRIPTIONAL REGULATORY PROTEIN"/>
    <property type="match status" value="1"/>
</dbReference>
<dbReference type="InterPro" id="IPR001789">
    <property type="entry name" value="Sig_transdc_resp-reg_receiver"/>
</dbReference>
<keyword evidence="8" id="KW-0238">DNA-binding</keyword>
<evidence type="ECO:0000313" key="14">
    <source>
        <dbReference type="EMBL" id="SLM47289.1"/>
    </source>
</evidence>
<proteinExistence type="predicted"/>